<name>A0A160TKW7_9ZZZZ</name>
<protein>
    <submittedName>
        <fullName evidence="1">Uncharacterized protein</fullName>
    </submittedName>
</protein>
<sequence length="227" mass="24904">MTNTLHRYGTAESFKDDYVIFALPAKGGAQTGDPKPALRRFLEIALDYNPVNIGDAIHGGGTRPTEHSHAMEHFAKRPTKPDFQRVMDGLGEPTTYSAVFATREDAEAFVQRIVEEDLGLSINISSSIENAMNCCKAAGITRHSVGYSLGFEGIQDNAPNRHVLALSTMCGHGMISQSLAKKMIDMVKENRASPDKVTAALSRFCSCGIFNPVRARRIIEEARKKTF</sequence>
<dbReference type="AlphaFoldDB" id="A0A160TKW7"/>
<reference evidence="1" key="1">
    <citation type="submission" date="2015-10" db="EMBL/GenBank/DDBJ databases">
        <authorList>
            <person name="Gilbert D.G."/>
        </authorList>
    </citation>
    <scope>NUCLEOTIDE SEQUENCE</scope>
</reference>
<evidence type="ECO:0000313" key="1">
    <source>
        <dbReference type="EMBL" id="CUS44334.1"/>
    </source>
</evidence>
<accession>A0A160TKW7</accession>
<dbReference type="EMBL" id="CZQE01000136">
    <property type="protein sequence ID" value="CUS44334.1"/>
    <property type="molecule type" value="Genomic_DNA"/>
</dbReference>
<proteinExistence type="predicted"/>
<gene>
    <name evidence="1" type="ORF">MGWOODY_Smn330</name>
</gene>
<organism evidence="1">
    <name type="scientific">hydrothermal vent metagenome</name>
    <dbReference type="NCBI Taxonomy" id="652676"/>
    <lineage>
        <taxon>unclassified sequences</taxon>
        <taxon>metagenomes</taxon>
        <taxon>ecological metagenomes</taxon>
    </lineage>
</organism>